<dbReference type="EMBL" id="JAQOWY010000592">
    <property type="protein sequence ID" value="KAK1840113.1"/>
    <property type="molecule type" value="Genomic_DNA"/>
</dbReference>
<organism evidence="1 2">
    <name type="scientific">Colletotrichum chrysophilum</name>
    <dbReference type="NCBI Taxonomy" id="1836956"/>
    <lineage>
        <taxon>Eukaryota</taxon>
        <taxon>Fungi</taxon>
        <taxon>Dikarya</taxon>
        <taxon>Ascomycota</taxon>
        <taxon>Pezizomycotina</taxon>
        <taxon>Sordariomycetes</taxon>
        <taxon>Hypocreomycetidae</taxon>
        <taxon>Glomerellales</taxon>
        <taxon>Glomerellaceae</taxon>
        <taxon>Colletotrichum</taxon>
        <taxon>Colletotrichum gloeosporioides species complex</taxon>
    </lineage>
</organism>
<protein>
    <submittedName>
        <fullName evidence="1">Uncharacterized protein</fullName>
    </submittedName>
</protein>
<comment type="caution">
    <text evidence="1">The sequence shown here is derived from an EMBL/GenBank/DDBJ whole genome shotgun (WGS) entry which is preliminary data.</text>
</comment>
<accession>A0AAD9A2F4</accession>
<dbReference type="Proteomes" id="UP001243330">
    <property type="component" value="Unassembled WGS sequence"/>
</dbReference>
<reference evidence="1" key="1">
    <citation type="submission" date="2023-01" db="EMBL/GenBank/DDBJ databases">
        <title>Colletotrichum chrysophilum M932 genome sequence.</title>
        <authorList>
            <person name="Baroncelli R."/>
        </authorList>
    </citation>
    <scope>NUCLEOTIDE SEQUENCE</scope>
    <source>
        <strain evidence="1">M932</strain>
    </source>
</reference>
<dbReference type="AlphaFoldDB" id="A0AAD9A2F4"/>
<proteinExistence type="predicted"/>
<keyword evidence="2" id="KW-1185">Reference proteome</keyword>
<evidence type="ECO:0000313" key="1">
    <source>
        <dbReference type="EMBL" id="KAK1840113.1"/>
    </source>
</evidence>
<gene>
    <name evidence="1" type="ORF">CCHR01_17253</name>
</gene>
<sequence>MTVIGHERARSRSKHSRVLLSCLRMTLSAVRASSVPGPSALPMAGGGAAAPGPQFQVPGPRCDALITLRLGNHTPESRLSWGGTYARKPSPIACITVRCTNSVHPPFFPRLCKNIKKSLFYAIMRIFCIARKTR</sequence>
<evidence type="ECO:0000313" key="2">
    <source>
        <dbReference type="Proteomes" id="UP001243330"/>
    </source>
</evidence>
<name>A0AAD9A2F4_9PEZI</name>